<protein>
    <submittedName>
        <fullName evidence="1">Uncharacterized protein</fullName>
    </submittedName>
</protein>
<organism evidence="1 2">
    <name type="scientific">Cichorium intybus</name>
    <name type="common">Chicory</name>
    <dbReference type="NCBI Taxonomy" id="13427"/>
    <lineage>
        <taxon>Eukaryota</taxon>
        <taxon>Viridiplantae</taxon>
        <taxon>Streptophyta</taxon>
        <taxon>Embryophyta</taxon>
        <taxon>Tracheophyta</taxon>
        <taxon>Spermatophyta</taxon>
        <taxon>Magnoliopsida</taxon>
        <taxon>eudicotyledons</taxon>
        <taxon>Gunneridae</taxon>
        <taxon>Pentapetalae</taxon>
        <taxon>asterids</taxon>
        <taxon>campanulids</taxon>
        <taxon>Asterales</taxon>
        <taxon>Asteraceae</taxon>
        <taxon>Cichorioideae</taxon>
        <taxon>Cichorieae</taxon>
        <taxon>Cichoriinae</taxon>
        <taxon>Cichorium</taxon>
    </lineage>
</organism>
<accession>A0ACB9GA12</accession>
<keyword evidence="2" id="KW-1185">Reference proteome</keyword>
<proteinExistence type="predicted"/>
<gene>
    <name evidence="1" type="ORF">L2E82_10425</name>
</gene>
<reference evidence="1 2" key="2">
    <citation type="journal article" date="2022" name="Mol. Ecol. Resour.">
        <title>The genomes of chicory, endive, great burdock and yacon provide insights into Asteraceae paleo-polyploidization history and plant inulin production.</title>
        <authorList>
            <person name="Fan W."/>
            <person name="Wang S."/>
            <person name="Wang H."/>
            <person name="Wang A."/>
            <person name="Jiang F."/>
            <person name="Liu H."/>
            <person name="Zhao H."/>
            <person name="Xu D."/>
            <person name="Zhang Y."/>
        </authorList>
    </citation>
    <scope>NUCLEOTIDE SEQUENCE [LARGE SCALE GENOMIC DNA]</scope>
    <source>
        <strain evidence="2">cv. Punajuju</strain>
        <tissue evidence="1">Leaves</tissue>
    </source>
</reference>
<reference evidence="2" key="1">
    <citation type="journal article" date="2022" name="Mol. Ecol. Resour.">
        <title>The genomes of chicory, endive, great burdock and yacon provide insights into Asteraceae palaeo-polyploidization history and plant inulin production.</title>
        <authorList>
            <person name="Fan W."/>
            <person name="Wang S."/>
            <person name="Wang H."/>
            <person name="Wang A."/>
            <person name="Jiang F."/>
            <person name="Liu H."/>
            <person name="Zhao H."/>
            <person name="Xu D."/>
            <person name="Zhang Y."/>
        </authorList>
    </citation>
    <scope>NUCLEOTIDE SEQUENCE [LARGE SCALE GENOMIC DNA]</scope>
    <source>
        <strain evidence="2">cv. Punajuju</strain>
    </source>
</reference>
<evidence type="ECO:0000313" key="2">
    <source>
        <dbReference type="Proteomes" id="UP001055811"/>
    </source>
</evidence>
<dbReference type="Proteomes" id="UP001055811">
    <property type="component" value="Linkage Group LG02"/>
</dbReference>
<evidence type="ECO:0000313" key="1">
    <source>
        <dbReference type="EMBL" id="KAI3780444.1"/>
    </source>
</evidence>
<comment type="caution">
    <text evidence="1">The sequence shown here is derived from an EMBL/GenBank/DDBJ whole genome shotgun (WGS) entry which is preliminary data.</text>
</comment>
<sequence>MKMIINLIYTLRPSLVFTLLPQDLDPPLMEVTAGCCVLGVALVFMFFVWRLSNSLWFEPKKKEKLLRDQGLDGSFYKFMFGDLKDLVQMTNEAKLKPMSLTHDIVPRVSPFFYKSLSTYGKNYFIWIGTKPVVQICEPAMIREILSNYYQFQKPRGGNPLVKLLVTGLVDVDADQWVKHRKIINPAFHAEKLKYMIPAFYVSCCEMINKWSEMLLDEGLHEVDIWPHLQTLTGDVISRTAFGSNFEEGRKIFELQKEQATLAVKASRSFYIPGLRYFPTKINKRMKEIDREVKATIRSIIDKRIIAMKAGETSSDDLLGILLDSNYKEIKTHGNRSFGLSIEEVIEECKIFYFAGQETTANMLVWTMILLGLHTDWQTRAREEVLQLFGKRKPDIDGLNRLKTINMIFNEVLRLYPPATIMRRLIYKETKLGNLTLPAQTLVEINPLFLHHDCDIWGDDVNEFKPERFSEGVSKVNKGQASYLPFGGGPRICIGQNFAMLEAKMALVMVLQCFSFEPSPSYSHAPHTIMTLQPQFGAHLILHKI</sequence>
<dbReference type="EMBL" id="CM042010">
    <property type="protein sequence ID" value="KAI3780444.1"/>
    <property type="molecule type" value="Genomic_DNA"/>
</dbReference>
<name>A0ACB9GA12_CICIN</name>